<dbReference type="InterPro" id="IPR002182">
    <property type="entry name" value="NB-ARC"/>
</dbReference>
<protein>
    <recommendedName>
        <fullName evidence="1">NB-ARC domain-containing protein</fullName>
    </recommendedName>
</protein>
<dbReference type="Gramene" id="TraesKAR5D01G0022020.1">
    <property type="protein sequence ID" value="cds.TraesKAR5D01G0022020.1"/>
    <property type="gene ID" value="TraesKAR5D01G0022020"/>
</dbReference>
<name>A0A3B6MJX0_WHEAT</name>
<dbReference type="SUPFAM" id="SSF52540">
    <property type="entry name" value="P-loop containing nucleoside triphosphate hydrolases"/>
    <property type="match status" value="1"/>
</dbReference>
<keyword evidence="3" id="KW-1185">Reference proteome</keyword>
<dbReference type="EnsemblPlants" id="TraesCS5D02G029056.1">
    <property type="protein sequence ID" value="TraesCS5D02G029056.1.cds1"/>
    <property type="gene ID" value="TraesCS5D02G029056"/>
</dbReference>
<feature type="domain" description="NB-ARC" evidence="1">
    <location>
        <begin position="4"/>
        <end position="85"/>
    </location>
</feature>
<accession>A0A3B6MJX0</accession>
<dbReference type="Gramene" id="TraesROB_scaffold_409423_01G000100.1">
    <property type="protein sequence ID" value="TraesROB_scaffold_409423_01G000100.1"/>
    <property type="gene ID" value="TraesROB_scaffold_409423_01G000100"/>
</dbReference>
<dbReference type="Gramene" id="TraesRN5D0100077600.1">
    <property type="protein sequence ID" value="TraesRN5D0100077600.1"/>
    <property type="gene ID" value="TraesRN5D0100077600"/>
</dbReference>
<dbReference type="Gramene" id="TraesCS5D02G029056.1">
    <property type="protein sequence ID" value="TraesCS5D02G029056.1.cds1"/>
    <property type="gene ID" value="TraesCS5D02G029056"/>
</dbReference>
<dbReference type="Gramene" id="TraesCAD_scaffold_172003_01G000100.1">
    <property type="protein sequence ID" value="TraesCAD_scaffold_172003_01G000100.1"/>
    <property type="gene ID" value="TraesCAD_scaffold_172003_01G000100"/>
</dbReference>
<dbReference type="SMR" id="A0A3B6MJX0"/>
<dbReference type="GO" id="GO:0043531">
    <property type="term" value="F:ADP binding"/>
    <property type="evidence" value="ECO:0007669"/>
    <property type="project" value="InterPro"/>
</dbReference>
<dbReference type="Gene3D" id="3.40.50.300">
    <property type="entry name" value="P-loop containing nucleotide triphosphate hydrolases"/>
    <property type="match status" value="1"/>
</dbReference>
<reference evidence="2" key="1">
    <citation type="submission" date="2018-08" db="EMBL/GenBank/DDBJ databases">
        <authorList>
            <person name="Rossello M."/>
        </authorList>
    </citation>
    <scope>NUCLEOTIDE SEQUENCE [LARGE SCALE GENOMIC DNA]</scope>
    <source>
        <strain evidence="2">cv. Chinese Spring</strain>
    </source>
</reference>
<dbReference type="Proteomes" id="UP000019116">
    <property type="component" value="Chromosome 5D"/>
</dbReference>
<evidence type="ECO:0000313" key="3">
    <source>
        <dbReference type="Proteomes" id="UP000019116"/>
    </source>
</evidence>
<evidence type="ECO:0000313" key="2">
    <source>
        <dbReference type="EnsemblPlants" id="TraesCS5D02G029056.1.cds1"/>
    </source>
</evidence>
<dbReference type="PANTHER" id="PTHR36766:SF73">
    <property type="entry name" value="NB-ARC DOMAIN-CONTAINING PROTEIN"/>
    <property type="match status" value="1"/>
</dbReference>
<sequence>MTHNKLRVLLVDKKVLIVLDDVWEKNPDTLKSVKPMLRLGVACTVTVIVTTRDEAIAREICHTIEPYKLETLTDKNCWKIIKQKTAFKYRVYKKQLKHTGREIATKCGGVALAAQSLGYALNGKTFD</sequence>
<organism evidence="2">
    <name type="scientific">Triticum aestivum</name>
    <name type="common">Wheat</name>
    <dbReference type="NCBI Taxonomy" id="4565"/>
    <lineage>
        <taxon>Eukaryota</taxon>
        <taxon>Viridiplantae</taxon>
        <taxon>Streptophyta</taxon>
        <taxon>Embryophyta</taxon>
        <taxon>Tracheophyta</taxon>
        <taxon>Spermatophyta</taxon>
        <taxon>Magnoliopsida</taxon>
        <taxon>Liliopsida</taxon>
        <taxon>Poales</taxon>
        <taxon>Poaceae</taxon>
        <taxon>BOP clade</taxon>
        <taxon>Pooideae</taxon>
        <taxon>Triticodae</taxon>
        <taxon>Triticeae</taxon>
        <taxon>Triticinae</taxon>
        <taxon>Triticum</taxon>
    </lineage>
</organism>
<dbReference type="OrthoDB" id="2973320at2759"/>
<dbReference type="PRINTS" id="PR00364">
    <property type="entry name" value="DISEASERSIST"/>
</dbReference>
<proteinExistence type="predicted"/>
<reference evidence="2" key="2">
    <citation type="submission" date="2018-10" db="UniProtKB">
        <authorList>
            <consortium name="EnsemblPlants"/>
        </authorList>
    </citation>
    <scope>IDENTIFICATION</scope>
</reference>
<dbReference type="InterPro" id="IPR027417">
    <property type="entry name" value="P-loop_NTPase"/>
</dbReference>
<dbReference type="Gramene" id="TraesCS5D03G0072600.1">
    <property type="protein sequence ID" value="TraesCS5D03G0072600.1.CDS1"/>
    <property type="gene ID" value="TraesCS5D03G0072600"/>
</dbReference>
<evidence type="ECO:0000259" key="1">
    <source>
        <dbReference type="Pfam" id="PF00931"/>
    </source>
</evidence>
<dbReference type="STRING" id="4565.A0A3B6MJX0"/>
<dbReference type="Pfam" id="PF00931">
    <property type="entry name" value="NB-ARC"/>
    <property type="match status" value="1"/>
</dbReference>
<dbReference type="Gramene" id="TraesWEE_scaffold_216887_01G000100.1">
    <property type="protein sequence ID" value="TraesWEE_scaffold_216887_01G000100.1"/>
    <property type="gene ID" value="TraesWEE_scaffold_216887_01G000100"/>
</dbReference>
<dbReference type="Gramene" id="TraesCLE_scaffold_421620_01G000100.1">
    <property type="protein sequence ID" value="TraesCLE_scaffold_421620_01G000100.1"/>
    <property type="gene ID" value="TraesCLE_scaffold_421620_01G000100"/>
</dbReference>
<dbReference type="PANTHER" id="PTHR36766">
    <property type="entry name" value="PLANT BROAD-SPECTRUM MILDEW RESISTANCE PROTEIN RPW8"/>
    <property type="match status" value="1"/>
</dbReference>
<dbReference type="AlphaFoldDB" id="A0A3B6MJX0"/>